<keyword evidence="1" id="KW-1133">Transmembrane helix</keyword>
<dbReference type="Proteomes" id="UP001268819">
    <property type="component" value="Unassembled WGS sequence"/>
</dbReference>
<protein>
    <submittedName>
        <fullName evidence="2">Uncharacterized protein</fullName>
    </submittedName>
</protein>
<name>A0ABU1PPC0_9PSEU</name>
<dbReference type="EMBL" id="JAVDSG010000001">
    <property type="protein sequence ID" value="MDR6592517.1"/>
    <property type="molecule type" value="Genomic_DNA"/>
</dbReference>
<organism evidence="2 3">
    <name type="scientific">Saccharothrix longispora</name>
    <dbReference type="NCBI Taxonomy" id="33920"/>
    <lineage>
        <taxon>Bacteria</taxon>
        <taxon>Bacillati</taxon>
        <taxon>Actinomycetota</taxon>
        <taxon>Actinomycetes</taxon>
        <taxon>Pseudonocardiales</taxon>
        <taxon>Pseudonocardiaceae</taxon>
        <taxon>Saccharothrix</taxon>
    </lineage>
</organism>
<reference evidence="2 3" key="1">
    <citation type="submission" date="2023-07" db="EMBL/GenBank/DDBJ databases">
        <title>Sequencing the genomes of 1000 actinobacteria strains.</title>
        <authorList>
            <person name="Klenk H.-P."/>
        </authorList>
    </citation>
    <scope>NUCLEOTIDE SEQUENCE [LARGE SCALE GENOMIC DNA]</scope>
    <source>
        <strain evidence="2 3">DSM 43749</strain>
    </source>
</reference>
<sequence>MISPDQILGTLAQLGFAAPAFSAAVTTLRHGGAVQLSPAEKQGYRFMLALASLLVLGSVVPFAVPADRIENLPWLVCGPAIGLGLFVVMVRQLTIKSSAPRRRWLFVWGFLLPASATIVAEFLNLAWPSPHLYTSGLVAILGFLSIQFWILVSMA</sequence>
<accession>A0ABU1PPC0</accession>
<feature type="transmembrane region" description="Helical" evidence="1">
    <location>
        <begin position="46"/>
        <end position="66"/>
    </location>
</feature>
<comment type="caution">
    <text evidence="2">The sequence shown here is derived from an EMBL/GenBank/DDBJ whole genome shotgun (WGS) entry which is preliminary data.</text>
</comment>
<evidence type="ECO:0000256" key="1">
    <source>
        <dbReference type="SAM" id="Phobius"/>
    </source>
</evidence>
<keyword evidence="1" id="KW-0472">Membrane</keyword>
<dbReference type="RefSeq" id="WP_310304106.1">
    <property type="nucleotide sequence ID" value="NZ_BAAAXB010000001.1"/>
</dbReference>
<evidence type="ECO:0000313" key="3">
    <source>
        <dbReference type="Proteomes" id="UP001268819"/>
    </source>
</evidence>
<feature type="transmembrane region" description="Helical" evidence="1">
    <location>
        <begin position="72"/>
        <end position="93"/>
    </location>
</feature>
<feature type="transmembrane region" description="Helical" evidence="1">
    <location>
        <begin position="6"/>
        <end position="25"/>
    </location>
</feature>
<keyword evidence="1" id="KW-0812">Transmembrane</keyword>
<feature type="transmembrane region" description="Helical" evidence="1">
    <location>
        <begin position="105"/>
        <end position="127"/>
    </location>
</feature>
<feature type="transmembrane region" description="Helical" evidence="1">
    <location>
        <begin position="133"/>
        <end position="152"/>
    </location>
</feature>
<keyword evidence="3" id="KW-1185">Reference proteome</keyword>
<proteinExistence type="predicted"/>
<evidence type="ECO:0000313" key="2">
    <source>
        <dbReference type="EMBL" id="MDR6592517.1"/>
    </source>
</evidence>
<gene>
    <name evidence="2" type="ORF">J2S66_000901</name>
</gene>